<dbReference type="PANTHER" id="PTHR33973">
    <property type="entry name" value="OS07G0153300 PROTEIN"/>
    <property type="match status" value="1"/>
</dbReference>
<organism evidence="1 2">
    <name type="scientific">Thalassovita mediterranea</name>
    <dbReference type="NCBI Taxonomy" id="340021"/>
    <lineage>
        <taxon>Bacteria</taxon>
        <taxon>Pseudomonadati</taxon>
        <taxon>Pseudomonadota</taxon>
        <taxon>Alphaproteobacteria</taxon>
        <taxon>Rhodobacterales</taxon>
        <taxon>Roseobacteraceae</taxon>
        <taxon>Thalassovita</taxon>
    </lineage>
</organism>
<dbReference type="STRING" id="340021.TM5383_03157"/>
<dbReference type="EMBL" id="CYSF01000018">
    <property type="protein sequence ID" value="CUH85914.1"/>
    <property type="molecule type" value="Genomic_DNA"/>
</dbReference>
<evidence type="ECO:0008006" key="3">
    <source>
        <dbReference type="Google" id="ProtNLM"/>
    </source>
</evidence>
<sequence>MSDRVTYIPGVTTHTRRGAIKNAFRYSVDYVLLDPEAQLRTPTLFGRNRRALAAVHDRDHGGVIGQGQGAPWARQVLADHGLPADGITLRLLTQPRWLHYGFNPVSFWFAYRDADLVAVIAEVSTPFNDRHSYICHAEGFLPITRETKLNKAKQLHVSPFQEIAGGYDFRYDIREDQIAIQILHRNGEEGLMATLSGPCQPLTNTALIRASLRRPLGGLRTMALIHWQALVLKLKGARYRTRPTPPKQEVS</sequence>
<dbReference type="Pfam" id="PF07103">
    <property type="entry name" value="DUF1365"/>
    <property type="match status" value="1"/>
</dbReference>
<dbReference type="OrthoDB" id="9778801at2"/>
<reference evidence="1 2" key="1">
    <citation type="submission" date="2015-09" db="EMBL/GenBank/DDBJ databases">
        <authorList>
            <consortium name="Swine Surveillance"/>
        </authorList>
    </citation>
    <scope>NUCLEOTIDE SEQUENCE [LARGE SCALE GENOMIC DNA]</scope>
    <source>
        <strain evidence="1 2">CECT 8383</strain>
    </source>
</reference>
<proteinExistence type="predicted"/>
<protein>
    <recommendedName>
        <fullName evidence="3">Cyclopropane-fatty-acyl-phospholipid synthase</fullName>
    </recommendedName>
</protein>
<dbReference type="InterPro" id="IPR010775">
    <property type="entry name" value="DUF1365"/>
</dbReference>
<dbReference type="RefSeq" id="WP_058319966.1">
    <property type="nucleotide sequence ID" value="NZ_CYSF01000018.1"/>
</dbReference>
<evidence type="ECO:0000313" key="1">
    <source>
        <dbReference type="EMBL" id="CUH85914.1"/>
    </source>
</evidence>
<dbReference type="PANTHER" id="PTHR33973:SF4">
    <property type="entry name" value="OS07G0153300 PROTEIN"/>
    <property type="match status" value="1"/>
</dbReference>
<gene>
    <name evidence="1" type="ORF">TM5383_03157</name>
</gene>
<evidence type="ECO:0000313" key="2">
    <source>
        <dbReference type="Proteomes" id="UP000051681"/>
    </source>
</evidence>
<dbReference type="AlphaFoldDB" id="A0A0P1H642"/>
<name>A0A0P1H642_9RHOB</name>
<accession>A0A0P1H642</accession>
<dbReference type="Proteomes" id="UP000051681">
    <property type="component" value="Unassembled WGS sequence"/>
</dbReference>
<keyword evidence="2" id="KW-1185">Reference proteome</keyword>